<name>A0ACB9HHX6_9ASTR</name>
<comment type="caution">
    <text evidence="1">The sequence shown here is derived from an EMBL/GenBank/DDBJ whole genome shotgun (WGS) entry which is preliminary data.</text>
</comment>
<dbReference type="Proteomes" id="UP001056120">
    <property type="component" value="Linkage Group LG12"/>
</dbReference>
<organism evidence="1 2">
    <name type="scientific">Smallanthus sonchifolius</name>
    <dbReference type="NCBI Taxonomy" id="185202"/>
    <lineage>
        <taxon>Eukaryota</taxon>
        <taxon>Viridiplantae</taxon>
        <taxon>Streptophyta</taxon>
        <taxon>Embryophyta</taxon>
        <taxon>Tracheophyta</taxon>
        <taxon>Spermatophyta</taxon>
        <taxon>Magnoliopsida</taxon>
        <taxon>eudicotyledons</taxon>
        <taxon>Gunneridae</taxon>
        <taxon>Pentapetalae</taxon>
        <taxon>asterids</taxon>
        <taxon>campanulids</taxon>
        <taxon>Asterales</taxon>
        <taxon>Asteraceae</taxon>
        <taxon>Asteroideae</taxon>
        <taxon>Heliantheae alliance</taxon>
        <taxon>Millerieae</taxon>
        <taxon>Smallanthus</taxon>
    </lineage>
</organism>
<protein>
    <submittedName>
        <fullName evidence="1">Uncharacterized protein</fullName>
    </submittedName>
</protein>
<sequence length="97" mass="10601">MQTYMSDHIPVIEIPDTDTENEVLPYNTFSTSYEPVQDIYGYGNGWIWETDDETKATNELGHEAPVVGAQTADEPGHEALATVEPTQADSVASAHSC</sequence>
<evidence type="ECO:0000313" key="2">
    <source>
        <dbReference type="Proteomes" id="UP001056120"/>
    </source>
</evidence>
<reference evidence="1 2" key="2">
    <citation type="journal article" date="2022" name="Mol. Ecol. Resour.">
        <title>The genomes of chicory, endive, great burdock and yacon provide insights into Asteraceae paleo-polyploidization history and plant inulin production.</title>
        <authorList>
            <person name="Fan W."/>
            <person name="Wang S."/>
            <person name="Wang H."/>
            <person name="Wang A."/>
            <person name="Jiang F."/>
            <person name="Liu H."/>
            <person name="Zhao H."/>
            <person name="Xu D."/>
            <person name="Zhang Y."/>
        </authorList>
    </citation>
    <scope>NUCLEOTIDE SEQUENCE [LARGE SCALE GENOMIC DNA]</scope>
    <source>
        <strain evidence="2">cv. Yunnan</strain>
        <tissue evidence="1">Leaves</tissue>
    </source>
</reference>
<reference evidence="2" key="1">
    <citation type="journal article" date="2022" name="Mol. Ecol. Resour.">
        <title>The genomes of chicory, endive, great burdock and yacon provide insights into Asteraceae palaeo-polyploidization history and plant inulin production.</title>
        <authorList>
            <person name="Fan W."/>
            <person name="Wang S."/>
            <person name="Wang H."/>
            <person name="Wang A."/>
            <person name="Jiang F."/>
            <person name="Liu H."/>
            <person name="Zhao H."/>
            <person name="Xu D."/>
            <person name="Zhang Y."/>
        </authorList>
    </citation>
    <scope>NUCLEOTIDE SEQUENCE [LARGE SCALE GENOMIC DNA]</scope>
    <source>
        <strain evidence="2">cv. Yunnan</strain>
    </source>
</reference>
<dbReference type="EMBL" id="CM042029">
    <property type="protein sequence ID" value="KAI3795212.1"/>
    <property type="molecule type" value="Genomic_DNA"/>
</dbReference>
<keyword evidence="2" id="KW-1185">Reference proteome</keyword>
<gene>
    <name evidence="1" type="ORF">L1987_37861</name>
</gene>
<accession>A0ACB9HHX6</accession>
<proteinExistence type="predicted"/>
<evidence type="ECO:0000313" key="1">
    <source>
        <dbReference type="EMBL" id="KAI3795212.1"/>
    </source>
</evidence>